<dbReference type="InParanoid" id="F1ZDB4"/>
<dbReference type="CDD" id="cd06558">
    <property type="entry name" value="crotonase-like"/>
    <property type="match status" value="1"/>
</dbReference>
<gene>
    <name evidence="4" type="ORF">Y88_3754</name>
</gene>
<reference evidence="4 5" key="1">
    <citation type="journal article" date="2012" name="J. Bacteriol.">
        <title>Draft Genome Sequence of Novosphingobium nitrogenifigens Y88T.</title>
        <authorList>
            <person name="Strabala T.J."/>
            <person name="Macdonald L."/>
            <person name="Liu V."/>
            <person name="Smit A.M."/>
        </authorList>
    </citation>
    <scope>NUCLEOTIDE SEQUENCE [LARGE SCALE GENOMIC DNA]</scope>
    <source>
        <strain evidence="4 5">DSM 19370</strain>
    </source>
</reference>
<organism evidence="4 5">
    <name type="scientific">Novosphingobium nitrogenifigens DSM 19370</name>
    <dbReference type="NCBI Taxonomy" id="983920"/>
    <lineage>
        <taxon>Bacteria</taxon>
        <taxon>Pseudomonadati</taxon>
        <taxon>Pseudomonadota</taxon>
        <taxon>Alphaproteobacteria</taxon>
        <taxon>Sphingomonadales</taxon>
        <taxon>Sphingomonadaceae</taxon>
        <taxon>Novosphingobium</taxon>
    </lineage>
</organism>
<dbReference type="GO" id="GO:0016853">
    <property type="term" value="F:isomerase activity"/>
    <property type="evidence" value="ECO:0007669"/>
    <property type="project" value="UniProtKB-KW"/>
</dbReference>
<dbReference type="Pfam" id="PF00378">
    <property type="entry name" value="ECH_1"/>
    <property type="match status" value="1"/>
</dbReference>
<evidence type="ECO:0000256" key="2">
    <source>
        <dbReference type="ARBA" id="ARBA00023239"/>
    </source>
</evidence>
<dbReference type="InterPro" id="IPR029045">
    <property type="entry name" value="ClpP/crotonase-like_dom_sf"/>
</dbReference>
<keyword evidence="5" id="KW-1185">Reference proteome</keyword>
<name>F1ZDB4_9SPHN</name>
<dbReference type="RefSeq" id="WP_008071406.1">
    <property type="nucleotide sequence ID" value="NZ_AQWK01000004.1"/>
</dbReference>
<dbReference type="GO" id="GO:0016829">
    <property type="term" value="F:lyase activity"/>
    <property type="evidence" value="ECO:0007669"/>
    <property type="project" value="UniProtKB-KW"/>
</dbReference>
<dbReference type="EMBL" id="AEWJ01000065">
    <property type="protein sequence ID" value="EGD57444.1"/>
    <property type="molecule type" value="Genomic_DNA"/>
</dbReference>
<evidence type="ECO:0000313" key="5">
    <source>
        <dbReference type="Proteomes" id="UP000004728"/>
    </source>
</evidence>
<keyword evidence="2" id="KW-0456">Lyase</keyword>
<dbReference type="AlphaFoldDB" id="F1ZDB4"/>
<proteinExistence type="inferred from homology"/>
<dbReference type="PANTHER" id="PTHR11941">
    <property type="entry name" value="ENOYL-COA HYDRATASE-RELATED"/>
    <property type="match status" value="1"/>
</dbReference>
<dbReference type="OrthoDB" id="9810797at2"/>
<sequence>MISHAIANGIATIELTAAATRNALGLAGWRALSEAVAAIDTSAVRAVVVRSATDGMFCSGSDLREIIGLADDAAARAPFREIMRHALESLAGLPMPVVAEIDGDCFGAGVALALAADMRVAGPRARFAITPAKLGITYPQEDVARLVALVGPGQAGRLLYAAEVINTAEAARIGLVEVQADDALASAHGLAHAMAVQSPASLAALKQAVRRSPLGHDPALDAAFDGAFAGADFREGLLAFREKRRPRFADRG</sequence>
<dbReference type="PROSITE" id="PS00166">
    <property type="entry name" value="ENOYL_COA_HYDRATASE"/>
    <property type="match status" value="1"/>
</dbReference>
<dbReference type="PANTHER" id="PTHR11941:SF54">
    <property type="entry name" value="ENOYL-COA HYDRATASE, MITOCHONDRIAL"/>
    <property type="match status" value="1"/>
</dbReference>
<dbReference type="Proteomes" id="UP000004728">
    <property type="component" value="Unassembled WGS sequence"/>
</dbReference>
<comment type="similarity">
    <text evidence="1 3">Belongs to the enoyl-CoA hydratase/isomerase family.</text>
</comment>
<keyword evidence="4" id="KW-0413">Isomerase</keyword>
<dbReference type="GO" id="GO:0006635">
    <property type="term" value="P:fatty acid beta-oxidation"/>
    <property type="evidence" value="ECO:0007669"/>
    <property type="project" value="TreeGrafter"/>
</dbReference>
<evidence type="ECO:0000256" key="1">
    <source>
        <dbReference type="ARBA" id="ARBA00005254"/>
    </source>
</evidence>
<dbReference type="Gene3D" id="1.10.12.10">
    <property type="entry name" value="Lyase 2-enoyl-coa Hydratase, Chain A, domain 2"/>
    <property type="match status" value="1"/>
</dbReference>
<dbReference type="InterPro" id="IPR001753">
    <property type="entry name" value="Enoyl-CoA_hydra/iso"/>
</dbReference>
<evidence type="ECO:0000256" key="3">
    <source>
        <dbReference type="RuleBase" id="RU003707"/>
    </source>
</evidence>
<dbReference type="eggNOG" id="COG1024">
    <property type="taxonomic scope" value="Bacteria"/>
</dbReference>
<evidence type="ECO:0000313" key="4">
    <source>
        <dbReference type="EMBL" id="EGD57444.1"/>
    </source>
</evidence>
<dbReference type="Gene3D" id="3.90.226.10">
    <property type="entry name" value="2-enoyl-CoA Hydratase, Chain A, domain 1"/>
    <property type="match status" value="1"/>
</dbReference>
<dbReference type="SUPFAM" id="SSF52096">
    <property type="entry name" value="ClpP/crotonase"/>
    <property type="match status" value="1"/>
</dbReference>
<comment type="caution">
    <text evidence="4">The sequence shown here is derived from an EMBL/GenBank/DDBJ whole genome shotgun (WGS) entry which is preliminary data.</text>
</comment>
<accession>F1ZDB4</accession>
<dbReference type="InterPro" id="IPR018376">
    <property type="entry name" value="Enoyl-CoA_hyd/isom_CS"/>
</dbReference>
<dbReference type="InterPro" id="IPR014748">
    <property type="entry name" value="Enoyl-CoA_hydra_C"/>
</dbReference>
<dbReference type="HOGENOM" id="CLU_009834_7_3_5"/>
<protein>
    <submittedName>
        <fullName evidence="4">Enoyl-CoA hydratase/isomerase</fullName>
    </submittedName>
</protein>
<dbReference type="STRING" id="983920.Y88_3754"/>